<dbReference type="Proteomes" id="UP000053815">
    <property type="component" value="Unassembled WGS sequence"/>
</dbReference>
<dbReference type="GO" id="GO:0005689">
    <property type="term" value="C:U12-type spliceosomal complex"/>
    <property type="evidence" value="ECO:0007669"/>
    <property type="project" value="TreeGrafter"/>
</dbReference>
<dbReference type="PANTHER" id="PTHR48190">
    <property type="entry name" value="PROGRAMMED CELL DEATH PROTEIN 7"/>
    <property type="match status" value="1"/>
</dbReference>
<dbReference type="InterPro" id="IPR052831">
    <property type="entry name" value="Apoptosis_promoter"/>
</dbReference>
<reference evidence="2" key="1">
    <citation type="submission" date="2014-09" db="EMBL/GenBank/DDBJ databases">
        <title>Draft genome sequence of an oleaginous Mucoromycotina fungus Mucor ambiguus NBRC6742.</title>
        <authorList>
            <person name="Takeda I."/>
            <person name="Yamane N."/>
            <person name="Morita T."/>
            <person name="Tamano K."/>
            <person name="Machida M."/>
            <person name="Baker S."/>
            <person name="Koike H."/>
        </authorList>
    </citation>
    <scope>NUCLEOTIDE SEQUENCE</scope>
    <source>
        <strain evidence="2">NBRC 6742</strain>
    </source>
</reference>
<gene>
    <name evidence="2" type="ORF">MAM1_0025d02052</name>
</gene>
<evidence type="ECO:0000256" key="1">
    <source>
        <dbReference type="SAM" id="MobiDB-lite"/>
    </source>
</evidence>
<dbReference type="InterPro" id="IPR031974">
    <property type="entry name" value="PDCD7"/>
</dbReference>
<dbReference type="STRING" id="91626.A0A0C9ML79"/>
<protein>
    <submittedName>
        <fullName evidence="2">Uncharacterized protein</fullName>
    </submittedName>
</protein>
<feature type="compositionally biased region" description="Low complexity" evidence="1">
    <location>
        <begin position="193"/>
        <end position="205"/>
    </location>
</feature>
<dbReference type="EMBL" id="DF836314">
    <property type="protein sequence ID" value="GAN02608.1"/>
    <property type="molecule type" value="Genomic_DNA"/>
</dbReference>
<keyword evidence="3" id="KW-1185">Reference proteome</keyword>
<evidence type="ECO:0000313" key="2">
    <source>
        <dbReference type="EMBL" id="GAN02608.1"/>
    </source>
</evidence>
<proteinExistence type="predicted"/>
<dbReference type="PANTHER" id="PTHR48190:SF2">
    <property type="entry name" value="PROGRAMMED CELL DEATH PROTEIN 7"/>
    <property type="match status" value="1"/>
</dbReference>
<sequence length="290" mass="33913">MSLNEAKKQLADAIATYEHLQLELSNKDNLEFYSDQEWHAHLSHLGLQTAQLINTSRTYDDNDLLSLLERKQSKLKRHSAWKKKHKKHVQQRKRQQLKKNEKWIKDIVWKVTVSPSVNAAAIATAKTTALSETQQQQTNDRKLVKTLSKKLALLTEIRALRRKKLENQGHFFADEGNAFFNKVKEWHQRNETTETPTQDEQQQQQQEKKQFAIHPEDTWHHMGIDKVAYNYWCGSDQSLETLLNTRRLWDQYILLDNNSDTNPHDHLHKVPPTFVAPAPPANAIWASYLL</sequence>
<feature type="region of interest" description="Disordered" evidence="1">
    <location>
        <begin position="189"/>
        <end position="208"/>
    </location>
</feature>
<dbReference type="Pfam" id="PF16021">
    <property type="entry name" value="PDCD7"/>
    <property type="match status" value="1"/>
</dbReference>
<name>A0A0C9ML79_9FUNG</name>
<organism evidence="2">
    <name type="scientific">Mucor ambiguus</name>
    <dbReference type="NCBI Taxonomy" id="91626"/>
    <lineage>
        <taxon>Eukaryota</taxon>
        <taxon>Fungi</taxon>
        <taxon>Fungi incertae sedis</taxon>
        <taxon>Mucoromycota</taxon>
        <taxon>Mucoromycotina</taxon>
        <taxon>Mucoromycetes</taxon>
        <taxon>Mucorales</taxon>
        <taxon>Mucorineae</taxon>
        <taxon>Mucoraceae</taxon>
        <taxon>Mucor</taxon>
    </lineage>
</organism>
<dbReference type="AlphaFoldDB" id="A0A0C9ML79"/>
<dbReference type="OrthoDB" id="2289628at2759"/>
<evidence type="ECO:0000313" key="3">
    <source>
        <dbReference type="Proteomes" id="UP000053815"/>
    </source>
</evidence>
<accession>A0A0C9ML79</accession>